<dbReference type="WBParaSite" id="jg14645">
    <property type="protein sequence ID" value="jg14645"/>
    <property type="gene ID" value="jg14645"/>
</dbReference>
<evidence type="ECO:0000313" key="3">
    <source>
        <dbReference type="Proteomes" id="UP000887574"/>
    </source>
</evidence>
<dbReference type="InterPro" id="IPR002347">
    <property type="entry name" value="SDR_fam"/>
</dbReference>
<evidence type="ECO:0000313" key="4">
    <source>
        <dbReference type="WBParaSite" id="jg14645"/>
    </source>
</evidence>
<keyword evidence="3" id="KW-1185">Reference proteome</keyword>
<dbReference type="AlphaFoldDB" id="A0A915D0V7"/>
<dbReference type="Proteomes" id="UP000887574">
    <property type="component" value="Unplaced"/>
</dbReference>
<proteinExistence type="predicted"/>
<dbReference type="SUPFAM" id="SSF51735">
    <property type="entry name" value="NAD(P)-binding Rossmann-fold domains"/>
    <property type="match status" value="1"/>
</dbReference>
<accession>A0A915D0V7</accession>
<evidence type="ECO:0000256" key="1">
    <source>
        <dbReference type="ARBA" id="ARBA00022857"/>
    </source>
</evidence>
<dbReference type="Gene3D" id="3.40.50.720">
    <property type="entry name" value="NAD(P)-binding Rossmann-like Domain"/>
    <property type="match status" value="1"/>
</dbReference>
<dbReference type="PANTHER" id="PTHR43544">
    <property type="entry name" value="SHORT-CHAIN DEHYDROGENASE/REDUCTASE"/>
    <property type="match status" value="1"/>
</dbReference>
<dbReference type="Pfam" id="PF00106">
    <property type="entry name" value="adh_short"/>
    <property type="match status" value="1"/>
</dbReference>
<organism evidence="3 4">
    <name type="scientific">Ditylenchus dipsaci</name>
    <dbReference type="NCBI Taxonomy" id="166011"/>
    <lineage>
        <taxon>Eukaryota</taxon>
        <taxon>Metazoa</taxon>
        <taxon>Ecdysozoa</taxon>
        <taxon>Nematoda</taxon>
        <taxon>Chromadorea</taxon>
        <taxon>Rhabditida</taxon>
        <taxon>Tylenchina</taxon>
        <taxon>Tylenchomorpha</taxon>
        <taxon>Sphaerularioidea</taxon>
        <taxon>Anguinidae</taxon>
        <taxon>Anguininae</taxon>
        <taxon>Ditylenchus</taxon>
    </lineage>
</organism>
<dbReference type="PANTHER" id="PTHR43544:SF7">
    <property type="entry name" value="NADB-LER2"/>
    <property type="match status" value="1"/>
</dbReference>
<sequence>MSGSGIGANVFITGANRGIGLGLVKEIAKVSGIKNIFAGCRDPTNAKDLNEIEKSTNSVVKLVQFDVQNDDSIKSALHTVKKSIGGGSALNLLINNAGILTSKAL</sequence>
<dbReference type="InterPro" id="IPR051468">
    <property type="entry name" value="Fungal_SecMetab_SDRs"/>
</dbReference>
<dbReference type="InterPro" id="IPR036291">
    <property type="entry name" value="NAD(P)-bd_dom_sf"/>
</dbReference>
<dbReference type="GO" id="GO:0016491">
    <property type="term" value="F:oxidoreductase activity"/>
    <property type="evidence" value="ECO:0007669"/>
    <property type="project" value="UniProtKB-KW"/>
</dbReference>
<evidence type="ECO:0000256" key="2">
    <source>
        <dbReference type="ARBA" id="ARBA00023002"/>
    </source>
</evidence>
<reference evidence="4" key="1">
    <citation type="submission" date="2022-11" db="UniProtKB">
        <authorList>
            <consortium name="WormBaseParasite"/>
        </authorList>
    </citation>
    <scope>IDENTIFICATION</scope>
</reference>
<keyword evidence="2" id="KW-0560">Oxidoreductase</keyword>
<dbReference type="PRINTS" id="PR00081">
    <property type="entry name" value="GDHRDH"/>
</dbReference>
<keyword evidence="1" id="KW-0521">NADP</keyword>
<dbReference type="GO" id="GO:0005737">
    <property type="term" value="C:cytoplasm"/>
    <property type="evidence" value="ECO:0007669"/>
    <property type="project" value="TreeGrafter"/>
</dbReference>
<protein>
    <submittedName>
        <fullName evidence="4">Uncharacterized protein</fullName>
    </submittedName>
</protein>
<name>A0A915D0V7_9BILA</name>